<organism evidence="3 4">
    <name type="scientific">Frateuria flava</name>
    <dbReference type="NCBI Taxonomy" id="2821489"/>
    <lineage>
        <taxon>Bacteria</taxon>
        <taxon>Pseudomonadati</taxon>
        <taxon>Pseudomonadota</taxon>
        <taxon>Gammaproteobacteria</taxon>
        <taxon>Lysobacterales</taxon>
        <taxon>Rhodanobacteraceae</taxon>
        <taxon>Frateuria</taxon>
    </lineage>
</organism>
<sequence length="136" mass="15238">MSFKTRAPSRFWPVAFALALPAAACAWQSQPATPRPVIVVQPPSNARFQQTVRENQVRDQLQKNRVEEQLRQGRADAMRRPYAASTVHATRLDQGDQAQQELYRARQQDLLNRYQSAVAPPLVRSGKAPASSRSGD</sequence>
<proteinExistence type="predicted"/>
<dbReference type="EMBL" id="JAGJRS010000034">
    <property type="protein sequence ID" value="MBP1475660.1"/>
    <property type="molecule type" value="Genomic_DNA"/>
</dbReference>
<evidence type="ECO:0000256" key="1">
    <source>
        <dbReference type="SAM" id="MobiDB-lite"/>
    </source>
</evidence>
<name>A0ABS4DRJ4_9GAMM</name>
<evidence type="ECO:0000256" key="2">
    <source>
        <dbReference type="SAM" id="SignalP"/>
    </source>
</evidence>
<accession>A0ABS4DRJ4</accession>
<feature type="chain" id="PRO_5045443290" description="Lipoprotein" evidence="2">
    <location>
        <begin position="27"/>
        <end position="136"/>
    </location>
</feature>
<keyword evidence="2" id="KW-0732">Signal</keyword>
<dbReference type="Proteomes" id="UP000823790">
    <property type="component" value="Unassembled WGS sequence"/>
</dbReference>
<gene>
    <name evidence="3" type="ORF">J7I44_15220</name>
</gene>
<evidence type="ECO:0000313" key="3">
    <source>
        <dbReference type="EMBL" id="MBP1475660.1"/>
    </source>
</evidence>
<dbReference type="RefSeq" id="WP_209622783.1">
    <property type="nucleotide sequence ID" value="NZ_JAGJRS010000034.1"/>
</dbReference>
<reference evidence="3 4" key="1">
    <citation type="submission" date="2021-04" db="EMBL/GenBank/DDBJ databases">
        <authorList>
            <person name="Huq M.A."/>
        </authorList>
    </citation>
    <scope>NUCLEOTIDE SEQUENCE [LARGE SCALE GENOMIC DNA]</scope>
    <source>
        <strain evidence="3 4">MAH-13</strain>
    </source>
</reference>
<evidence type="ECO:0008006" key="5">
    <source>
        <dbReference type="Google" id="ProtNLM"/>
    </source>
</evidence>
<protein>
    <recommendedName>
        <fullName evidence="5">Lipoprotein</fullName>
    </recommendedName>
</protein>
<comment type="caution">
    <text evidence="3">The sequence shown here is derived from an EMBL/GenBank/DDBJ whole genome shotgun (WGS) entry which is preliminary data.</text>
</comment>
<keyword evidence="4" id="KW-1185">Reference proteome</keyword>
<feature type="region of interest" description="Disordered" evidence="1">
    <location>
        <begin position="114"/>
        <end position="136"/>
    </location>
</feature>
<feature type="signal peptide" evidence="2">
    <location>
        <begin position="1"/>
        <end position="26"/>
    </location>
</feature>
<evidence type="ECO:0000313" key="4">
    <source>
        <dbReference type="Proteomes" id="UP000823790"/>
    </source>
</evidence>